<dbReference type="InterPro" id="IPR004358">
    <property type="entry name" value="Sig_transdc_His_kin-like_C"/>
</dbReference>
<gene>
    <name evidence="14" type="ORF">OGH68_25210</name>
</gene>
<dbReference type="Pfam" id="PF02518">
    <property type="entry name" value="HATPase_c"/>
    <property type="match status" value="1"/>
</dbReference>
<organism evidence="14 15">
    <name type="scientific">Streptomyces peucetius</name>
    <dbReference type="NCBI Taxonomy" id="1950"/>
    <lineage>
        <taxon>Bacteria</taxon>
        <taxon>Bacillati</taxon>
        <taxon>Actinomycetota</taxon>
        <taxon>Actinomycetes</taxon>
        <taxon>Kitasatosporales</taxon>
        <taxon>Streptomycetaceae</taxon>
        <taxon>Streptomyces</taxon>
    </lineage>
</organism>
<dbReference type="Gene3D" id="3.30.565.10">
    <property type="entry name" value="Histidine kinase-like ATPase, C-terminal domain"/>
    <property type="match status" value="1"/>
</dbReference>
<dbReference type="SMART" id="SM00388">
    <property type="entry name" value="HisKA"/>
    <property type="match status" value="1"/>
</dbReference>
<evidence type="ECO:0000256" key="11">
    <source>
        <dbReference type="SAM" id="MobiDB-lite"/>
    </source>
</evidence>
<name>A0ABY6IE50_STRPE</name>
<feature type="domain" description="Histidine kinase" evidence="12">
    <location>
        <begin position="265"/>
        <end position="469"/>
    </location>
</feature>
<dbReference type="InterPro" id="IPR036097">
    <property type="entry name" value="HisK_dim/P_sf"/>
</dbReference>
<dbReference type="Pfam" id="PF00672">
    <property type="entry name" value="HAMP"/>
    <property type="match status" value="1"/>
</dbReference>
<dbReference type="InterPro" id="IPR003660">
    <property type="entry name" value="HAMP_dom"/>
</dbReference>
<protein>
    <recommendedName>
        <fullName evidence="3">histidine kinase</fullName>
        <ecNumber evidence="3">2.7.13.3</ecNumber>
    </recommendedName>
</protein>
<keyword evidence="4" id="KW-0597">Phosphoprotein</keyword>
<dbReference type="PRINTS" id="PR00344">
    <property type="entry name" value="BCTRLSENSOR"/>
</dbReference>
<feature type="domain" description="HAMP" evidence="13">
    <location>
        <begin position="203"/>
        <end position="257"/>
    </location>
</feature>
<evidence type="ECO:0000256" key="2">
    <source>
        <dbReference type="ARBA" id="ARBA00004236"/>
    </source>
</evidence>
<dbReference type="SUPFAM" id="SSF55874">
    <property type="entry name" value="ATPase domain of HSP90 chaperone/DNA topoisomerase II/histidine kinase"/>
    <property type="match status" value="1"/>
</dbReference>
<keyword evidence="15" id="KW-1185">Reference proteome</keyword>
<comment type="subcellular location">
    <subcellularLocation>
        <location evidence="2">Cell membrane</location>
    </subcellularLocation>
</comment>
<accession>A0ABY6IE50</accession>
<keyword evidence="6" id="KW-0812">Transmembrane</keyword>
<proteinExistence type="predicted"/>
<evidence type="ECO:0000256" key="10">
    <source>
        <dbReference type="ARBA" id="ARBA00023136"/>
    </source>
</evidence>
<sequence length="472" mass="49917">MRSVRARAALGATLVVAVALVAAGTAVLLSLRANLIDRTDLQAEVAARDVASQIALGVPYDRLELPDEDDERPVQVVGDGGRVLAVSEHLEAIDGTGSTDVRPQSAATDRGGDDDDDDNSDRGQVSSDDPRFGSGTATVDGDRADFRFAAVEVGLDDDRTVTVYAGAPLTTEQEAVTTVRDAMLVGLPLLLAVVGGVTWLVTRRALRPVEGIRREMAAITRSEDLGRRVPEPGSGDEVARLARTTNETLAALEASVERQRRFVADASHELRSPIASLRTQLEVGAAHPELLDMPGAVEDTVRLQQLAADLLLLARLDAGERPGHALLDPAQLLAEEVARRTGDRLPVQVTVAEGLHVAGSRGQLARVVGNLLDNAQRHAATSVAASVRREGGRIVLAVADDGAGVPEQDRERIFERFVRLDDARTRDEGGAGLGLAIARDVARRHGGTLTVGRSASGGALFELTLPDADRGR</sequence>
<evidence type="ECO:0000256" key="4">
    <source>
        <dbReference type="ARBA" id="ARBA00022553"/>
    </source>
</evidence>
<evidence type="ECO:0000256" key="6">
    <source>
        <dbReference type="ARBA" id="ARBA00022692"/>
    </source>
</evidence>
<evidence type="ECO:0000256" key="3">
    <source>
        <dbReference type="ARBA" id="ARBA00012438"/>
    </source>
</evidence>
<evidence type="ECO:0000256" key="1">
    <source>
        <dbReference type="ARBA" id="ARBA00000085"/>
    </source>
</evidence>
<feature type="compositionally biased region" description="Polar residues" evidence="11">
    <location>
        <begin position="96"/>
        <end position="107"/>
    </location>
</feature>
<evidence type="ECO:0000256" key="7">
    <source>
        <dbReference type="ARBA" id="ARBA00022777"/>
    </source>
</evidence>
<dbReference type="PROSITE" id="PS50885">
    <property type="entry name" value="HAMP"/>
    <property type="match status" value="1"/>
</dbReference>
<reference evidence="14" key="1">
    <citation type="submission" date="2022-10" db="EMBL/GenBank/DDBJ databases">
        <title>Cytochrome P450 Catalyzes Benzene Ring Formation in the Biosynthesis of Trialkyl-Substituted Aromatic Polyketides.</title>
        <authorList>
            <person name="Zhao E."/>
            <person name="Ge H."/>
        </authorList>
    </citation>
    <scope>NUCLEOTIDE SEQUENCE</scope>
    <source>
        <strain evidence="14">NA0869</strain>
    </source>
</reference>
<dbReference type="RefSeq" id="WP_264247239.1">
    <property type="nucleotide sequence ID" value="NZ_CP107567.1"/>
</dbReference>
<dbReference type="Proteomes" id="UP001163878">
    <property type="component" value="Chromosome"/>
</dbReference>
<keyword evidence="5" id="KW-0808">Transferase</keyword>
<dbReference type="PANTHER" id="PTHR45436:SF5">
    <property type="entry name" value="SENSOR HISTIDINE KINASE TRCS"/>
    <property type="match status" value="1"/>
</dbReference>
<dbReference type="GO" id="GO:0016301">
    <property type="term" value="F:kinase activity"/>
    <property type="evidence" value="ECO:0007669"/>
    <property type="project" value="UniProtKB-KW"/>
</dbReference>
<evidence type="ECO:0000313" key="14">
    <source>
        <dbReference type="EMBL" id="UYQ64440.1"/>
    </source>
</evidence>
<dbReference type="InterPro" id="IPR036890">
    <property type="entry name" value="HATPase_C_sf"/>
</dbReference>
<dbReference type="SMART" id="SM00387">
    <property type="entry name" value="HATPase_c"/>
    <property type="match status" value="1"/>
</dbReference>
<dbReference type="Gene3D" id="1.10.287.130">
    <property type="match status" value="1"/>
</dbReference>
<evidence type="ECO:0000313" key="15">
    <source>
        <dbReference type="Proteomes" id="UP001163878"/>
    </source>
</evidence>
<evidence type="ECO:0000259" key="12">
    <source>
        <dbReference type="PROSITE" id="PS50109"/>
    </source>
</evidence>
<dbReference type="InterPro" id="IPR050428">
    <property type="entry name" value="TCS_sensor_his_kinase"/>
</dbReference>
<keyword evidence="9" id="KW-0902">Two-component regulatory system</keyword>
<keyword evidence="7 14" id="KW-0418">Kinase</keyword>
<dbReference type="EC" id="2.7.13.3" evidence="3"/>
<dbReference type="CDD" id="cd00082">
    <property type="entry name" value="HisKA"/>
    <property type="match status" value="1"/>
</dbReference>
<evidence type="ECO:0000256" key="5">
    <source>
        <dbReference type="ARBA" id="ARBA00022679"/>
    </source>
</evidence>
<evidence type="ECO:0000259" key="13">
    <source>
        <dbReference type="PROSITE" id="PS50885"/>
    </source>
</evidence>
<dbReference type="PANTHER" id="PTHR45436">
    <property type="entry name" value="SENSOR HISTIDINE KINASE YKOH"/>
    <property type="match status" value="1"/>
</dbReference>
<dbReference type="InterPro" id="IPR003594">
    <property type="entry name" value="HATPase_dom"/>
</dbReference>
<dbReference type="PROSITE" id="PS50109">
    <property type="entry name" value="HIS_KIN"/>
    <property type="match status" value="1"/>
</dbReference>
<dbReference type="InterPro" id="IPR005467">
    <property type="entry name" value="His_kinase_dom"/>
</dbReference>
<feature type="region of interest" description="Disordered" evidence="11">
    <location>
        <begin position="94"/>
        <end position="138"/>
    </location>
</feature>
<dbReference type="CDD" id="cd00075">
    <property type="entry name" value="HATPase"/>
    <property type="match status" value="1"/>
</dbReference>
<evidence type="ECO:0000256" key="9">
    <source>
        <dbReference type="ARBA" id="ARBA00023012"/>
    </source>
</evidence>
<keyword evidence="8" id="KW-1133">Transmembrane helix</keyword>
<evidence type="ECO:0000256" key="8">
    <source>
        <dbReference type="ARBA" id="ARBA00022989"/>
    </source>
</evidence>
<dbReference type="InterPro" id="IPR003661">
    <property type="entry name" value="HisK_dim/P_dom"/>
</dbReference>
<comment type="catalytic activity">
    <reaction evidence="1">
        <text>ATP + protein L-histidine = ADP + protein N-phospho-L-histidine.</text>
        <dbReference type="EC" id="2.7.13.3"/>
    </reaction>
</comment>
<dbReference type="Pfam" id="PF00512">
    <property type="entry name" value="HisKA"/>
    <property type="match status" value="1"/>
</dbReference>
<dbReference type="EMBL" id="CP107567">
    <property type="protein sequence ID" value="UYQ64440.1"/>
    <property type="molecule type" value="Genomic_DNA"/>
</dbReference>
<keyword evidence="10" id="KW-0472">Membrane</keyword>
<dbReference type="SMART" id="SM00304">
    <property type="entry name" value="HAMP"/>
    <property type="match status" value="2"/>
</dbReference>
<dbReference type="SUPFAM" id="SSF47384">
    <property type="entry name" value="Homodimeric domain of signal transducing histidine kinase"/>
    <property type="match status" value="1"/>
</dbReference>
<dbReference type="Gene3D" id="6.10.340.10">
    <property type="match status" value="1"/>
</dbReference>